<protein>
    <submittedName>
        <fullName evidence="1">Uncharacterized protein</fullName>
    </submittedName>
</protein>
<organism evidence="1 2">
    <name type="scientific">Eumeta variegata</name>
    <name type="common">Bagworm moth</name>
    <name type="synonym">Eumeta japonica</name>
    <dbReference type="NCBI Taxonomy" id="151549"/>
    <lineage>
        <taxon>Eukaryota</taxon>
        <taxon>Metazoa</taxon>
        <taxon>Ecdysozoa</taxon>
        <taxon>Arthropoda</taxon>
        <taxon>Hexapoda</taxon>
        <taxon>Insecta</taxon>
        <taxon>Pterygota</taxon>
        <taxon>Neoptera</taxon>
        <taxon>Endopterygota</taxon>
        <taxon>Lepidoptera</taxon>
        <taxon>Glossata</taxon>
        <taxon>Ditrysia</taxon>
        <taxon>Tineoidea</taxon>
        <taxon>Psychidae</taxon>
        <taxon>Oiketicinae</taxon>
        <taxon>Eumeta</taxon>
    </lineage>
</organism>
<keyword evidence="2" id="KW-1185">Reference proteome</keyword>
<dbReference type="EMBL" id="BGZK01002759">
    <property type="protein sequence ID" value="GBP96250.1"/>
    <property type="molecule type" value="Genomic_DNA"/>
</dbReference>
<evidence type="ECO:0000313" key="1">
    <source>
        <dbReference type="EMBL" id="GBP96250.1"/>
    </source>
</evidence>
<sequence>MTSYTETIPLKNHPLSKLRAVGTLACYPVAFGEAVTASQPIAQPTRHFVRGYFSGFRPHTTRMQRCVGMHYAFLPPPHLEREKMHPLPLNYEARTEYITNKICPIHHYYPQRKNRTPKQ</sequence>
<reference evidence="1 2" key="1">
    <citation type="journal article" date="2019" name="Commun. Biol.">
        <title>The bagworm genome reveals a unique fibroin gene that provides high tensile strength.</title>
        <authorList>
            <person name="Kono N."/>
            <person name="Nakamura H."/>
            <person name="Ohtoshi R."/>
            <person name="Tomita M."/>
            <person name="Numata K."/>
            <person name="Arakawa K."/>
        </authorList>
    </citation>
    <scope>NUCLEOTIDE SEQUENCE [LARGE SCALE GENOMIC DNA]</scope>
</reference>
<gene>
    <name evidence="1" type="ORF">EVAR_71314_1</name>
</gene>
<dbReference type="Proteomes" id="UP000299102">
    <property type="component" value="Unassembled WGS sequence"/>
</dbReference>
<accession>A0A4C2A7X4</accession>
<proteinExistence type="predicted"/>
<evidence type="ECO:0000313" key="2">
    <source>
        <dbReference type="Proteomes" id="UP000299102"/>
    </source>
</evidence>
<comment type="caution">
    <text evidence="1">The sequence shown here is derived from an EMBL/GenBank/DDBJ whole genome shotgun (WGS) entry which is preliminary data.</text>
</comment>
<dbReference type="AlphaFoldDB" id="A0A4C2A7X4"/>
<name>A0A4C2A7X4_EUMVA</name>